<keyword evidence="10" id="KW-1185">Reference proteome</keyword>
<feature type="binding site" evidence="6">
    <location>
        <position position="105"/>
    </location>
    <ligand>
        <name>a divalent metal cation</name>
        <dbReference type="ChEBI" id="CHEBI:60240"/>
        <label>2</label>
        <note>catalytic</note>
    </ligand>
</feature>
<sequence length="252" mass="27637">MIKIKNKKEIEGIRTSCHLLAQSFQELQPLIKVGNTGIAINNWAETFAKKYNATPSFRVHGGFPTAMCISINNAVIHGIPTDTPFQEGDIVSIDFGLELNGYFSDKAVSFVIGTPTSQVERLLSDTEESLMIGIQSINMTSGRIQDIGKAISAFLKPKGYGIVHDFCGHGVGLAVHEDPQIAHDYPSFGPNPRFKEGMVLAIEPMVNLGTAEVYIDKKDKWTVYTQDGSLSAHFEHTVALTDHGVEILTKLF</sequence>
<dbReference type="GO" id="GO:0070006">
    <property type="term" value="F:metalloaminopeptidase activity"/>
    <property type="evidence" value="ECO:0007669"/>
    <property type="project" value="UniProtKB-UniRule"/>
</dbReference>
<evidence type="ECO:0000256" key="4">
    <source>
        <dbReference type="ARBA" id="ARBA00022723"/>
    </source>
</evidence>
<accession>A0A968KV32</accession>
<dbReference type="GO" id="GO:0046872">
    <property type="term" value="F:metal ion binding"/>
    <property type="evidence" value="ECO:0007669"/>
    <property type="project" value="UniProtKB-UniRule"/>
</dbReference>
<dbReference type="PRINTS" id="PR00599">
    <property type="entry name" value="MAPEPTIDASE"/>
</dbReference>
<dbReference type="InterPro" id="IPR002467">
    <property type="entry name" value="Pept_M24A_MAP1"/>
</dbReference>
<evidence type="ECO:0000259" key="8">
    <source>
        <dbReference type="Pfam" id="PF00557"/>
    </source>
</evidence>
<gene>
    <name evidence="6 9" type="primary">map</name>
    <name evidence="9" type="ORF">HCT46_02640</name>
</gene>
<keyword evidence="3 6" id="KW-0645">Protease</keyword>
<comment type="subunit">
    <text evidence="6">Monomer.</text>
</comment>
<evidence type="ECO:0000256" key="1">
    <source>
        <dbReference type="ARBA" id="ARBA00002521"/>
    </source>
</evidence>
<feature type="binding site" evidence="6">
    <location>
        <position position="235"/>
    </location>
    <ligand>
        <name>a divalent metal cation</name>
        <dbReference type="ChEBI" id="CHEBI:60240"/>
        <label>1</label>
    </ligand>
</feature>
<dbReference type="Proteomes" id="UP000752013">
    <property type="component" value="Unassembled WGS sequence"/>
</dbReference>
<feature type="binding site" evidence="6">
    <location>
        <position position="203"/>
    </location>
    <ligand>
        <name>a divalent metal cation</name>
        <dbReference type="ChEBI" id="CHEBI:60240"/>
        <label>2</label>
        <note>catalytic</note>
    </ligand>
</feature>
<organism evidence="9 10">
    <name type="scientific">Entomospira nematocerorum</name>
    <dbReference type="NCBI Taxonomy" id="2719987"/>
    <lineage>
        <taxon>Bacteria</taxon>
        <taxon>Pseudomonadati</taxon>
        <taxon>Spirochaetota</taxon>
        <taxon>Spirochaetia</taxon>
        <taxon>Spirochaetales</taxon>
        <taxon>Spirochaetaceae</taxon>
        <taxon>Entomospira</taxon>
    </lineage>
</organism>
<feature type="binding site" evidence="6">
    <location>
        <position position="105"/>
    </location>
    <ligand>
        <name>a divalent metal cation</name>
        <dbReference type="ChEBI" id="CHEBI:60240"/>
        <label>1</label>
    </ligand>
</feature>
<dbReference type="InterPro" id="IPR000994">
    <property type="entry name" value="Pept_M24"/>
</dbReference>
<dbReference type="GO" id="GO:0006508">
    <property type="term" value="P:proteolysis"/>
    <property type="evidence" value="ECO:0007669"/>
    <property type="project" value="UniProtKB-KW"/>
</dbReference>
<feature type="binding site" evidence="6">
    <location>
        <position position="94"/>
    </location>
    <ligand>
        <name>a divalent metal cation</name>
        <dbReference type="ChEBI" id="CHEBI:60240"/>
        <label>1</label>
    </ligand>
</feature>
<evidence type="ECO:0000313" key="10">
    <source>
        <dbReference type="Proteomes" id="UP000752013"/>
    </source>
</evidence>
<reference evidence="9" key="1">
    <citation type="submission" date="2020-03" db="EMBL/GenBank/DDBJ databases">
        <title>Spirochaetal bacteria isolated from arthropods constitute a novel genus Entomospira genus novum within the order Spirochaetales.</title>
        <authorList>
            <person name="Grana-Miraglia L."/>
            <person name="Sikutova S."/>
            <person name="Fingerle V."/>
            <person name="Sing A."/>
            <person name="Castillo-Ramirez S."/>
            <person name="Margos G."/>
            <person name="Rudolf I."/>
        </authorList>
    </citation>
    <scope>NUCLEOTIDE SEQUENCE</scope>
    <source>
        <strain evidence="9">BR208</strain>
    </source>
</reference>
<keyword evidence="5 6" id="KW-0378">Hydrolase</keyword>
<keyword evidence="2 6" id="KW-0031">Aminopeptidase</keyword>
<feature type="binding site" evidence="6">
    <location>
        <position position="176"/>
    </location>
    <ligand>
        <name>substrate</name>
    </ligand>
</feature>
<dbReference type="InterPro" id="IPR001714">
    <property type="entry name" value="Pept_M24_MAP"/>
</dbReference>
<evidence type="ECO:0000256" key="5">
    <source>
        <dbReference type="ARBA" id="ARBA00022801"/>
    </source>
</evidence>
<dbReference type="PANTHER" id="PTHR43330:SF27">
    <property type="entry name" value="METHIONINE AMINOPEPTIDASE"/>
    <property type="match status" value="1"/>
</dbReference>
<dbReference type="GO" id="GO:0004239">
    <property type="term" value="F:initiator methionyl aminopeptidase activity"/>
    <property type="evidence" value="ECO:0007669"/>
    <property type="project" value="UniProtKB-UniRule"/>
</dbReference>
<comment type="similarity">
    <text evidence="6">Belongs to the peptidase M24A family. Methionine aminopeptidase type 1 subfamily.</text>
</comment>
<comment type="caution">
    <text evidence="9">The sequence shown here is derived from an EMBL/GenBank/DDBJ whole genome shotgun (WGS) entry which is preliminary data.</text>
</comment>
<feature type="binding site" evidence="6">
    <location>
        <position position="169"/>
    </location>
    <ligand>
        <name>a divalent metal cation</name>
        <dbReference type="ChEBI" id="CHEBI:60240"/>
        <label>2</label>
        <note>catalytic</note>
    </ligand>
</feature>
<dbReference type="AlphaFoldDB" id="A0A968KV32"/>
<dbReference type="NCBIfam" id="TIGR00500">
    <property type="entry name" value="met_pdase_I"/>
    <property type="match status" value="1"/>
</dbReference>
<dbReference type="CDD" id="cd01086">
    <property type="entry name" value="MetAP1"/>
    <property type="match status" value="1"/>
</dbReference>
<comment type="catalytic activity">
    <reaction evidence="6 7">
        <text>Release of N-terminal amino acids, preferentially methionine, from peptides and arylamides.</text>
        <dbReference type="EC" id="3.4.11.18"/>
    </reaction>
</comment>
<protein>
    <recommendedName>
        <fullName evidence="6 7">Methionine aminopeptidase</fullName>
        <shortName evidence="6">MAP</shortName>
        <shortName evidence="6">MetAP</shortName>
        <ecNumber evidence="6 7">3.4.11.18</ecNumber>
    </recommendedName>
    <alternativeName>
        <fullName evidence="6">Peptidase M</fullName>
    </alternativeName>
</protein>
<evidence type="ECO:0000256" key="2">
    <source>
        <dbReference type="ARBA" id="ARBA00022438"/>
    </source>
</evidence>
<comment type="function">
    <text evidence="1 6">Removes the N-terminal methionine from nascent proteins. The N-terminal methionine is often cleaved when the second residue in the primary sequence is small and uncharged (Met-Ala-, Cys, Gly, Pro, Ser, Thr, or Val). Requires deformylation of the N(alpha)-formylated initiator methionine before it can be hydrolyzed.</text>
</comment>
<comment type="cofactor">
    <cofactor evidence="6">
        <name>Co(2+)</name>
        <dbReference type="ChEBI" id="CHEBI:48828"/>
    </cofactor>
    <cofactor evidence="6">
        <name>Zn(2+)</name>
        <dbReference type="ChEBI" id="CHEBI:29105"/>
    </cofactor>
    <cofactor evidence="6">
        <name>Mn(2+)</name>
        <dbReference type="ChEBI" id="CHEBI:29035"/>
    </cofactor>
    <cofactor evidence="6">
        <name>Fe(2+)</name>
        <dbReference type="ChEBI" id="CHEBI:29033"/>
    </cofactor>
    <text evidence="6">Binds 2 divalent metal cations per subunit. Has a high-affinity and a low affinity metal-binding site. The true nature of the physiological cofactor is under debate. The enzyme is active with cobalt, zinc, manganese or divalent iron ions. Most likely, methionine aminopeptidases function as mononuclear Fe(2+)-metalloproteases under physiological conditions, and the catalytically relevant metal-binding site has been assigned to the histidine-containing high-affinity site.</text>
</comment>
<dbReference type="InterPro" id="IPR036005">
    <property type="entry name" value="Creatinase/aminopeptidase-like"/>
</dbReference>
<dbReference type="RefSeq" id="WP_167703264.1">
    <property type="nucleotide sequence ID" value="NZ_CP118168.1"/>
</dbReference>
<evidence type="ECO:0000256" key="6">
    <source>
        <dbReference type="HAMAP-Rule" id="MF_01974"/>
    </source>
</evidence>
<dbReference type="SUPFAM" id="SSF55920">
    <property type="entry name" value="Creatinase/aminopeptidase"/>
    <property type="match status" value="1"/>
</dbReference>
<feature type="binding site" evidence="6">
    <location>
        <position position="235"/>
    </location>
    <ligand>
        <name>a divalent metal cation</name>
        <dbReference type="ChEBI" id="CHEBI:60240"/>
        <label>2</label>
        <note>catalytic</note>
    </ligand>
</feature>
<dbReference type="EC" id="3.4.11.18" evidence="6 7"/>
<dbReference type="EMBL" id="JAATLK010000001">
    <property type="protein sequence ID" value="NIZ46818.1"/>
    <property type="molecule type" value="Genomic_DNA"/>
</dbReference>
<proteinExistence type="inferred from homology"/>
<evidence type="ECO:0000256" key="3">
    <source>
        <dbReference type="ARBA" id="ARBA00022670"/>
    </source>
</evidence>
<evidence type="ECO:0000313" key="9">
    <source>
        <dbReference type="EMBL" id="NIZ46818.1"/>
    </source>
</evidence>
<feature type="domain" description="Peptidase M24" evidence="8">
    <location>
        <begin position="11"/>
        <end position="242"/>
    </location>
</feature>
<dbReference type="GO" id="GO:0005829">
    <property type="term" value="C:cytosol"/>
    <property type="evidence" value="ECO:0007669"/>
    <property type="project" value="TreeGrafter"/>
</dbReference>
<evidence type="ECO:0000256" key="7">
    <source>
        <dbReference type="RuleBase" id="RU003653"/>
    </source>
</evidence>
<feature type="binding site" evidence="6">
    <location>
        <position position="77"/>
    </location>
    <ligand>
        <name>substrate</name>
    </ligand>
</feature>
<dbReference type="Pfam" id="PF00557">
    <property type="entry name" value="Peptidase_M24"/>
    <property type="match status" value="1"/>
</dbReference>
<dbReference type="Gene3D" id="3.90.230.10">
    <property type="entry name" value="Creatinase/methionine aminopeptidase superfamily"/>
    <property type="match status" value="1"/>
</dbReference>
<name>A0A968KV32_9SPIO</name>
<dbReference type="PANTHER" id="PTHR43330">
    <property type="entry name" value="METHIONINE AMINOPEPTIDASE"/>
    <property type="match status" value="1"/>
</dbReference>
<dbReference type="HAMAP" id="MF_01974">
    <property type="entry name" value="MetAP_1"/>
    <property type="match status" value="1"/>
</dbReference>
<keyword evidence="4 6" id="KW-0479">Metal-binding</keyword>